<dbReference type="InterPro" id="IPR013099">
    <property type="entry name" value="K_chnl_dom"/>
</dbReference>
<evidence type="ECO:0000256" key="1">
    <source>
        <dbReference type="ARBA" id="ARBA00004141"/>
    </source>
</evidence>
<keyword evidence="2 8" id="KW-0813">Transport</keyword>
<evidence type="ECO:0000256" key="5">
    <source>
        <dbReference type="ARBA" id="ARBA00023065"/>
    </source>
</evidence>
<keyword evidence="7 8" id="KW-0407">Ion channel</keyword>
<evidence type="ECO:0000313" key="13">
    <source>
        <dbReference type="Proteomes" id="UP000053890"/>
    </source>
</evidence>
<evidence type="ECO:0000256" key="8">
    <source>
        <dbReference type="RuleBase" id="RU003857"/>
    </source>
</evidence>
<feature type="domain" description="Potassium channel" evidence="11">
    <location>
        <begin position="295"/>
        <end position="361"/>
    </location>
</feature>
<keyword evidence="6 10" id="KW-0472">Membrane</keyword>
<evidence type="ECO:0000256" key="7">
    <source>
        <dbReference type="ARBA" id="ARBA00023303"/>
    </source>
</evidence>
<dbReference type="SUPFAM" id="SSF81324">
    <property type="entry name" value="Voltage-gated potassium channels"/>
    <property type="match status" value="2"/>
</dbReference>
<feature type="domain" description="Potassium channel" evidence="11">
    <location>
        <begin position="557"/>
        <end position="627"/>
    </location>
</feature>
<dbReference type="PANTHER" id="PTHR11003:SF342">
    <property type="entry name" value="OUTWARD-RECTIFIER POTASSIUM CHANNEL TOK1"/>
    <property type="match status" value="1"/>
</dbReference>
<dbReference type="PANTHER" id="PTHR11003">
    <property type="entry name" value="POTASSIUM CHANNEL, SUBFAMILY K"/>
    <property type="match status" value="1"/>
</dbReference>
<dbReference type="GO" id="GO:0015271">
    <property type="term" value="F:outward rectifier potassium channel activity"/>
    <property type="evidence" value="ECO:0007669"/>
    <property type="project" value="TreeGrafter"/>
</dbReference>
<feature type="transmembrane region" description="Helical" evidence="10">
    <location>
        <begin position="281"/>
        <end position="303"/>
    </location>
</feature>
<keyword evidence="13" id="KW-1185">Reference proteome</keyword>
<keyword evidence="3 8" id="KW-0812">Transmembrane</keyword>
<dbReference type="GO" id="GO:0030322">
    <property type="term" value="P:stabilization of membrane potential"/>
    <property type="evidence" value="ECO:0007669"/>
    <property type="project" value="TreeGrafter"/>
</dbReference>
<evidence type="ECO:0000256" key="3">
    <source>
        <dbReference type="ARBA" id="ARBA00022692"/>
    </source>
</evidence>
<feature type="transmembrane region" description="Helical" evidence="10">
    <location>
        <begin position="605"/>
        <end position="625"/>
    </location>
</feature>
<dbReference type="Gene3D" id="1.10.287.70">
    <property type="match status" value="2"/>
</dbReference>
<protein>
    <recommendedName>
        <fullName evidence="11">Potassium channel domain-containing protein</fullName>
    </recommendedName>
</protein>
<feature type="transmembrane region" description="Helical" evidence="10">
    <location>
        <begin position="240"/>
        <end position="260"/>
    </location>
</feature>
<sequence length="937" mass="100938">MSAATAPPRSPSVAVDAFHRPRPAPASGPSSSSESGASAIDKVESQHGTDNEELDEHAAEQAEIEAAVDELRERREQDKEAVGARKGVSGFVARWMIRRRHRRAAAAAAKSDGDGEDPDDSLALPPDTRLLPIISGLACPFAVLLDIPGLTTPWYIKTQGDLIVDSQPNPVLLDVEQAVALALGVLANAALIWRFLEHSPRRTTWVAMISLTIRDAIAIAACVWFLVVHRFNDGFVYGDGLWLSLAAVVASLTCNITLGLDLWRTENFDKKGSGLTEKQRALVIVAMSFLLNLGLGSLAYSYLIPDLRFIDAMYFTECILTTVGFGDILPKSVGARIFTLFYTPLGIINLAVVVAVARETIIESFERSYRSRRDRLAQKARERKAAILKKQELARHRARRAAEDELLRQGPAGPAPSSLNFVPPSGRSALVAGLGATMPVIGAMAGKETARSQLPTLDALERVESAASRSRLAQALVRPVHVAGRYVAKYIPRRRKVEHDCEAATEPGPGNLQRTSTAGSTITTTSIDRSFVSLRNSLRREQRQEFRVKLAVALSVFLTFWLAGAGIYSVTEDGWSFWIGIWFSAEYFTTLGLGDYTPTSPAGRAFFVAWSIFGIASMTLLLSVLTESWSARYKSSLTDGRFKKAYRRVKGNKDGRRGESAQGISSRLLSKDGFEPLSRDGEGLPDKIVRVLKGFHSHARYFMLGRNGHPPSELSALFAAAEDAPDGVDQLIQRGAASLAEASSQGDTEHFLFLVSYERQFDLLLESAEQLATVVSDAAARMSHLEAENARLKEQLAGVRGAQSGEGSSMFQRRPAGGFGDEEVEEELCEEVDKGTDPLDDEVASAAAAKPGAATTPRLHLPHPRLRPTSSPHPASTPAAPQSPAAPVPASASPPPRSRTPSVAFASPSSPAPADTSTTSSSSHLSPSSPPSIDPSG</sequence>
<keyword evidence="4 10" id="KW-1133">Transmembrane helix</keyword>
<dbReference type="Pfam" id="PF07885">
    <property type="entry name" value="Ion_trans_2"/>
    <property type="match status" value="2"/>
</dbReference>
<feature type="transmembrane region" description="Helical" evidence="10">
    <location>
        <begin position="548"/>
        <end position="569"/>
    </location>
</feature>
<organism evidence="12 13">
    <name type="scientific">Rhodotorula graminis (strain WP1)</name>
    <dbReference type="NCBI Taxonomy" id="578459"/>
    <lineage>
        <taxon>Eukaryota</taxon>
        <taxon>Fungi</taxon>
        <taxon>Dikarya</taxon>
        <taxon>Basidiomycota</taxon>
        <taxon>Pucciniomycotina</taxon>
        <taxon>Microbotryomycetes</taxon>
        <taxon>Sporidiobolales</taxon>
        <taxon>Sporidiobolaceae</taxon>
        <taxon>Rhodotorula</taxon>
    </lineage>
</organism>
<evidence type="ECO:0000256" key="10">
    <source>
        <dbReference type="SAM" id="Phobius"/>
    </source>
</evidence>
<evidence type="ECO:0000256" key="6">
    <source>
        <dbReference type="ARBA" id="ARBA00023136"/>
    </source>
</evidence>
<keyword evidence="5 8" id="KW-0406">Ion transport</keyword>
<dbReference type="RefSeq" id="XP_018268667.1">
    <property type="nucleotide sequence ID" value="XM_018417979.1"/>
</dbReference>
<dbReference type="OMA" id="RWYIRTE"/>
<feature type="compositionally biased region" description="Acidic residues" evidence="9">
    <location>
        <begin position="820"/>
        <end position="830"/>
    </location>
</feature>
<feature type="compositionally biased region" description="Basic and acidic residues" evidence="9">
    <location>
        <begin position="41"/>
        <end position="60"/>
    </location>
</feature>
<accession>A0A0P9EZG7</accession>
<dbReference type="GeneID" id="28978427"/>
<comment type="similarity">
    <text evidence="8">Belongs to the two pore domain potassium channel (TC 1.A.1.8) family.</text>
</comment>
<feature type="region of interest" description="Disordered" evidence="9">
    <location>
        <begin position="1"/>
        <end position="67"/>
    </location>
</feature>
<evidence type="ECO:0000256" key="4">
    <source>
        <dbReference type="ARBA" id="ARBA00022989"/>
    </source>
</evidence>
<evidence type="ECO:0000313" key="12">
    <source>
        <dbReference type="EMBL" id="KPV72618.1"/>
    </source>
</evidence>
<feature type="compositionally biased region" description="Pro residues" evidence="9">
    <location>
        <begin position="884"/>
        <end position="898"/>
    </location>
</feature>
<feature type="compositionally biased region" description="Pro residues" evidence="9">
    <location>
        <begin position="928"/>
        <end position="937"/>
    </location>
</feature>
<dbReference type="STRING" id="578459.A0A0P9EZG7"/>
<dbReference type="EMBL" id="KQ474086">
    <property type="protein sequence ID" value="KPV72618.1"/>
    <property type="molecule type" value="Genomic_DNA"/>
</dbReference>
<feature type="region of interest" description="Disordered" evidence="9">
    <location>
        <begin position="500"/>
        <end position="519"/>
    </location>
</feature>
<feature type="region of interest" description="Disordered" evidence="9">
    <location>
        <begin position="797"/>
        <end position="937"/>
    </location>
</feature>
<dbReference type="InterPro" id="IPR003280">
    <property type="entry name" value="2pore_dom_K_chnl"/>
</dbReference>
<feature type="transmembrane region" description="Helical" evidence="10">
    <location>
        <begin position="130"/>
        <end position="155"/>
    </location>
</feature>
<feature type="transmembrane region" description="Helical" evidence="10">
    <location>
        <begin position="337"/>
        <end position="357"/>
    </location>
</feature>
<evidence type="ECO:0000256" key="2">
    <source>
        <dbReference type="ARBA" id="ARBA00022448"/>
    </source>
</evidence>
<gene>
    <name evidence="12" type="ORF">RHOBADRAFT_55715</name>
</gene>
<dbReference type="PRINTS" id="PR01333">
    <property type="entry name" value="2POREKCHANEL"/>
</dbReference>
<dbReference type="GO" id="GO:0022841">
    <property type="term" value="F:potassium ion leak channel activity"/>
    <property type="evidence" value="ECO:0007669"/>
    <property type="project" value="TreeGrafter"/>
</dbReference>
<dbReference type="AlphaFoldDB" id="A0A0P9EZG7"/>
<feature type="compositionally biased region" description="Low complexity" evidence="9">
    <location>
        <begin position="867"/>
        <end position="883"/>
    </location>
</feature>
<proteinExistence type="inferred from homology"/>
<feature type="transmembrane region" description="Helical" evidence="10">
    <location>
        <begin position="205"/>
        <end position="228"/>
    </location>
</feature>
<reference evidence="12 13" key="1">
    <citation type="journal article" date="2015" name="Front. Microbiol.">
        <title>Genome sequence of the plant growth promoting endophytic yeast Rhodotorula graminis WP1.</title>
        <authorList>
            <person name="Firrincieli A."/>
            <person name="Otillar R."/>
            <person name="Salamov A."/>
            <person name="Schmutz J."/>
            <person name="Khan Z."/>
            <person name="Redman R.S."/>
            <person name="Fleck N.D."/>
            <person name="Lindquist E."/>
            <person name="Grigoriev I.V."/>
            <person name="Doty S.L."/>
        </authorList>
    </citation>
    <scope>NUCLEOTIDE SEQUENCE [LARGE SCALE GENOMIC DNA]</scope>
    <source>
        <strain evidence="12 13">WP1</strain>
    </source>
</reference>
<comment type="subcellular location">
    <subcellularLocation>
        <location evidence="1">Membrane</location>
        <topology evidence="1">Multi-pass membrane protein</topology>
    </subcellularLocation>
</comment>
<dbReference type="OrthoDB" id="297496at2759"/>
<evidence type="ECO:0000256" key="9">
    <source>
        <dbReference type="SAM" id="MobiDB-lite"/>
    </source>
</evidence>
<feature type="transmembrane region" description="Helical" evidence="10">
    <location>
        <begin position="575"/>
        <end position="593"/>
    </location>
</feature>
<feature type="compositionally biased region" description="Low complexity" evidence="9">
    <location>
        <begin position="844"/>
        <end position="859"/>
    </location>
</feature>
<dbReference type="Proteomes" id="UP000053890">
    <property type="component" value="Unassembled WGS sequence"/>
</dbReference>
<name>A0A0P9EZG7_RHOGW</name>
<feature type="compositionally biased region" description="Low complexity" evidence="9">
    <location>
        <begin position="25"/>
        <end position="39"/>
    </location>
</feature>
<evidence type="ECO:0000259" key="11">
    <source>
        <dbReference type="Pfam" id="PF07885"/>
    </source>
</evidence>
<dbReference type="GO" id="GO:0005886">
    <property type="term" value="C:plasma membrane"/>
    <property type="evidence" value="ECO:0007669"/>
    <property type="project" value="TreeGrafter"/>
</dbReference>
<feature type="compositionally biased region" description="Low complexity" evidence="9">
    <location>
        <begin position="899"/>
        <end position="927"/>
    </location>
</feature>
<feature type="transmembrane region" description="Helical" evidence="10">
    <location>
        <begin position="175"/>
        <end position="193"/>
    </location>
</feature>